<keyword evidence="5 7" id="KW-0408">Iron</keyword>
<dbReference type="InterPro" id="IPR017972">
    <property type="entry name" value="Cyt_P450_CS"/>
</dbReference>
<dbReference type="Gene3D" id="1.10.630.10">
    <property type="entry name" value="Cytochrome P450"/>
    <property type="match status" value="1"/>
</dbReference>
<evidence type="ECO:0000256" key="1">
    <source>
        <dbReference type="ARBA" id="ARBA00010617"/>
    </source>
</evidence>
<comment type="similarity">
    <text evidence="1 7">Belongs to the cytochrome P450 family.</text>
</comment>
<keyword evidence="2 7" id="KW-0349">Heme</keyword>
<dbReference type="Pfam" id="PF00067">
    <property type="entry name" value="p450"/>
    <property type="match status" value="1"/>
</dbReference>
<sequence length="468" mass="53023">MGLWRALRHSRQMRRDYLGTLDELHRRFGDISKMGLIVETVVDVFHPELARELLVDHAAQITRWERGPAVFAQLMGQSVLVTEGQTWQRQRRMLQPAFTPKKVAGYARLMTDAARSALDEVLPPEQHRATVNVDELWTTVAMDVILRTLFSSRAPDDARAAGQAVQVLGAAAMQEMMRPFALPAWLPLPGRRAKVQALEMMRELVGRHIDERRHAPADDPRQDLLAMLLALRDEQTGEPLSPVEVFDQCMVTFQAGHETTATALLWWTRLMAEHPGLAQRAQDEVDSVLQGREPEADDMARLPWLSATLKEAMRLYPPVGALMLRRATEDFSLCGRHIHKGWVLRVTPWVLQRDARNFPDPLRFMPQRFMPEAPPIPRGAWMPFGAGPRVCIGQHFSMLEMTLLAAMLLQRFNLSLPAQAQACVPKLNVTLRPEGAVPVMLTRRIHHARQQAQVRRLQEALAALECVN</sequence>
<evidence type="ECO:0000256" key="3">
    <source>
        <dbReference type="ARBA" id="ARBA00022723"/>
    </source>
</evidence>
<reference evidence="8 9" key="1">
    <citation type="submission" date="2021-04" db="EMBL/GenBank/DDBJ databases">
        <title>The genome sequence of type strain Ideonella paludis KCTC 32238.</title>
        <authorList>
            <person name="Liu Y."/>
        </authorList>
    </citation>
    <scope>NUCLEOTIDE SEQUENCE [LARGE SCALE GENOMIC DNA]</scope>
    <source>
        <strain evidence="8 9">KCTC 32238</strain>
    </source>
</reference>
<keyword evidence="3 7" id="KW-0479">Metal-binding</keyword>
<dbReference type="InterPro" id="IPR036396">
    <property type="entry name" value="Cyt_P450_sf"/>
</dbReference>
<proteinExistence type="inferred from homology"/>
<organism evidence="8 9">
    <name type="scientific">Ideonella paludis</name>
    <dbReference type="NCBI Taxonomy" id="1233411"/>
    <lineage>
        <taxon>Bacteria</taxon>
        <taxon>Pseudomonadati</taxon>
        <taxon>Pseudomonadota</taxon>
        <taxon>Betaproteobacteria</taxon>
        <taxon>Burkholderiales</taxon>
        <taxon>Sphaerotilaceae</taxon>
        <taxon>Ideonella</taxon>
    </lineage>
</organism>
<keyword evidence="9" id="KW-1185">Reference proteome</keyword>
<dbReference type="PRINTS" id="PR00463">
    <property type="entry name" value="EP450I"/>
</dbReference>
<evidence type="ECO:0000256" key="5">
    <source>
        <dbReference type="ARBA" id="ARBA00023004"/>
    </source>
</evidence>
<dbReference type="PANTHER" id="PTHR24291:SF50">
    <property type="entry name" value="BIFUNCTIONAL ALBAFLAVENONE MONOOXYGENASE_TERPENE SYNTHASE"/>
    <property type="match status" value="1"/>
</dbReference>
<dbReference type="Proteomes" id="UP000672097">
    <property type="component" value="Unassembled WGS sequence"/>
</dbReference>
<accession>A0ABS5DY41</accession>
<dbReference type="PANTHER" id="PTHR24291">
    <property type="entry name" value="CYTOCHROME P450 FAMILY 4"/>
    <property type="match status" value="1"/>
</dbReference>
<evidence type="ECO:0000256" key="6">
    <source>
        <dbReference type="ARBA" id="ARBA00023033"/>
    </source>
</evidence>
<evidence type="ECO:0000256" key="2">
    <source>
        <dbReference type="ARBA" id="ARBA00022617"/>
    </source>
</evidence>
<name>A0ABS5DY41_9BURK</name>
<keyword evidence="6 7" id="KW-0503">Monooxygenase</keyword>
<gene>
    <name evidence="8" type="ORF">KAK11_11660</name>
</gene>
<evidence type="ECO:0000313" key="9">
    <source>
        <dbReference type="Proteomes" id="UP000672097"/>
    </source>
</evidence>
<dbReference type="EMBL" id="JAGQDG010000004">
    <property type="protein sequence ID" value="MBQ0935984.1"/>
    <property type="molecule type" value="Genomic_DNA"/>
</dbReference>
<keyword evidence="4 7" id="KW-0560">Oxidoreductase</keyword>
<evidence type="ECO:0000313" key="8">
    <source>
        <dbReference type="EMBL" id="MBQ0935984.1"/>
    </source>
</evidence>
<dbReference type="SUPFAM" id="SSF48264">
    <property type="entry name" value="Cytochrome P450"/>
    <property type="match status" value="1"/>
</dbReference>
<dbReference type="PROSITE" id="PS00086">
    <property type="entry name" value="CYTOCHROME_P450"/>
    <property type="match status" value="1"/>
</dbReference>
<dbReference type="InterPro" id="IPR002401">
    <property type="entry name" value="Cyt_P450_E_grp-I"/>
</dbReference>
<evidence type="ECO:0000256" key="4">
    <source>
        <dbReference type="ARBA" id="ARBA00023002"/>
    </source>
</evidence>
<dbReference type="InterPro" id="IPR050196">
    <property type="entry name" value="Cytochrome_P450_Monoox"/>
</dbReference>
<evidence type="ECO:0000256" key="7">
    <source>
        <dbReference type="RuleBase" id="RU000461"/>
    </source>
</evidence>
<protein>
    <submittedName>
        <fullName evidence="8">Cytochrome P450</fullName>
    </submittedName>
</protein>
<dbReference type="PRINTS" id="PR00385">
    <property type="entry name" value="P450"/>
</dbReference>
<comment type="caution">
    <text evidence="8">The sequence shown here is derived from an EMBL/GenBank/DDBJ whole genome shotgun (WGS) entry which is preliminary data.</text>
</comment>
<dbReference type="InterPro" id="IPR001128">
    <property type="entry name" value="Cyt_P450"/>
</dbReference>